<accession>A0A7E4UUG9</accession>
<evidence type="ECO:0000256" key="1">
    <source>
        <dbReference type="SAM" id="SignalP"/>
    </source>
</evidence>
<reference evidence="3" key="2">
    <citation type="submission" date="2020-10" db="UniProtKB">
        <authorList>
            <consortium name="WormBaseParasite"/>
        </authorList>
    </citation>
    <scope>IDENTIFICATION</scope>
</reference>
<proteinExistence type="predicted"/>
<evidence type="ECO:0000313" key="3">
    <source>
        <dbReference type="WBParaSite" id="Pan_g12671.t1"/>
    </source>
</evidence>
<dbReference type="Proteomes" id="UP000492821">
    <property type="component" value="Unassembled WGS sequence"/>
</dbReference>
<reference evidence="2" key="1">
    <citation type="journal article" date="2013" name="Genetics">
        <title>The draft genome and transcriptome of Panagrellus redivivus are shaped by the harsh demands of a free-living lifestyle.</title>
        <authorList>
            <person name="Srinivasan J."/>
            <person name="Dillman A.R."/>
            <person name="Macchietto M.G."/>
            <person name="Heikkinen L."/>
            <person name="Lakso M."/>
            <person name="Fracchia K.M."/>
            <person name="Antoshechkin I."/>
            <person name="Mortazavi A."/>
            <person name="Wong G."/>
            <person name="Sternberg P.W."/>
        </authorList>
    </citation>
    <scope>NUCLEOTIDE SEQUENCE [LARGE SCALE GENOMIC DNA]</scope>
    <source>
        <strain evidence="2">MT8872</strain>
    </source>
</reference>
<organism evidence="2 3">
    <name type="scientific">Panagrellus redivivus</name>
    <name type="common">Microworm</name>
    <dbReference type="NCBI Taxonomy" id="6233"/>
    <lineage>
        <taxon>Eukaryota</taxon>
        <taxon>Metazoa</taxon>
        <taxon>Ecdysozoa</taxon>
        <taxon>Nematoda</taxon>
        <taxon>Chromadorea</taxon>
        <taxon>Rhabditida</taxon>
        <taxon>Tylenchina</taxon>
        <taxon>Panagrolaimomorpha</taxon>
        <taxon>Panagrolaimoidea</taxon>
        <taxon>Panagrolaimidae</taxon>
        <taxon>Panagrellus</taxon>
    </lineage>
</organism>
<protein>
    <submittedName>
        <fullName evidence="3">Secreted protein</fullName>
    </submittedName>
</protein>
<keyword evidence="1" id="KW-0732">Signal</keyword>
<feature type="signal peptide" evidence="1">
    <location>
        <begin position="1"/>
        <end position="19"/>
    </location>
</feature>
<dbReference type="AlphaFoldDB" id="A0A7E4UUG9"/>
<name>A0A7E4UUG9_PANRE</name>
<dbReference type="WBParaSite" id="Pan_g12671.t1">
    <property type="protein sequence ID" value="Pan_g12671.t1"/>
    <property type="gene ID" value="Pan_g12671"/>
</dbReference>
<keyword evidence="2" id="KW-1185">Reference proteome</keyword>
<feature type="chain" id="PRO_5028820382" evidence="1">
    <location>
        <begin position="20"/>
        <end position="78"/>
    </location>
</feature>
<evidence type="ECO:0000313" key="2">
    <source>
        <dbReference type="Proteomes" id="UP000492821"/>
    </source>
</evidence>
<sequence>MVPLKFVILLALFIGFTVSAPLPATPESIIRHATIKFEVPSGYFQSVDGKKLFKFVGRELRGLFRAKDVIGDSRVYSK</sequence>